<dbReference type="EMBL" id="CP045700">
    <property type="protein sequence ID" value="QGA66414.1"/>
    <property type="molecule type" value="Genomic_DNA"/>
</dbReference>
<accession>A0A5Q0THS6</accession>
<gene>
    <name evidence="1" type="ORF">GFB47_13365</name>
</gene>
<proteinExistence type="predicted"/>
<protein>
    <submittedName>
        <fullName evidence="1">Flavodoxin</fullName>
    </submittedName>
</protein>
<reference evidence="1 2" key="1">
    <citation type="submission" date="2019-10" db="EMBL/GenBank/DDBJ databases">
        <title>Vibrio sp. nov., isolated from Coralline algae surface.</title>
        <authorList>
            <person name="Geng Y."/>
            <person name="Zhang X."/>
        </authorList>
    </citation>
    <scope>NUCLEOTIDE SEQUENCE [LARGE SCALE GENOMIC DNA]</scope>
    <source>
        <strain evidence="1 2">SM1977</strain>
    </source>
</reference>
<dbReference type="Proteomes" id="UP000348942">
    <property type="component" value="Chromosome 2"/>
</dbReference>
<name>A0A5Q0THS6_9VIBR</name>
<dbReference type="AlphaFoldDB" id="A0A5Q0THS6"/>
<evidence type="ECO:0000313" key="2">
    <source>
        <dbReference type="Proteomes" id="UP000348942"/>
    </source>
</evidence>
<organism evidence="1 2">
    <name type="scientific">Vibrio algicola</name>
    <dbReference type="NCBI Taxonomy" id="2662262"/>
    <lineage>
        <taxon>Bacteria</taxon>
        <taxon>Pseudomonadati</taxon>
        <taxon>Pseudomonadota</taxon>
        <taxon>Gammaproteobacteria</taxon>
        <taxon>Vibrionales</taxon>
        <taxon>Vibrionaceae</taxon>
        <taxon>Vibrio</taxon>
    </lineage>
</organism>
<keyword evidence="2" id="KW-1185">Reference proteome</keyword>
<sequence>MESRVSQLIAQKIQWLSHHVDVAFPTPESLQGRELYLAAQATKTFTTQISSELLSQASQYPIWLDEVVLVDFHRLTIMFSILQAKAWSQQPEQEKLVIEFLTQIMLDDDYQLYMGFKQGEAVAALIVHKSVATTEDPSEYLLLSDVYLSSGYQVETALPFFASVIDLYQQPNDKKTIIVYPL</sequence>
<evidence type="ECO:0000313" key="1">
    <source>
        <dbReference type="EMBL" id="QGA66414.1"/>
    </source>
</evidence>
<dbReference type="RefSeq" id="WP_153448547.1">
    <property type="nucleotide sequence ID" value="NZ_CP045700.1"/>
</dbReference>